<protein>
    <submittedName>
        <fullName evidence="13">Hemolysin family protein</fullName>
    </submittedName>
</protein>
<dbReference type="SUPFAM" id="SSF56176">
    <property type="entry name" value="FAD-binding/transporter-associated domain-like"/>
    <property type="match status" value="1"/>
</dbReference>
<evidence type="ECO:0000259" key="11">
    <source>
        <dbReference type="PROSITE" id="PS51371"/>
    </source>
</evidence>
<dbReference type="PANTHER" id="PTHR43099:SF5">
    <property type="entry name" value="HLYC_CORC FAMILY TRANSPORTER"/>
    <property type="match status" value="1"/>
</dbReference>
<evidence type="ECO:0000256" key="2">
    <source>
        <dbReference type="ARBA" id="ARBA00022475"/>
    </source>
</evidence>
<dbReference type="InterPro" id="IPR005170">
    <property type="entry name" value="Transptr-assoc_dom"/>
</dbReference>
<dbReference type="PROSITE" id="PS51371">
    <property type="entry name" value="CBS"/>
    <property type="match status" value="2"/>
</dbReference>
<keyword evidence="5 9" id="KW-1133">Transmembrane helix</keyword>
<keyword evidence="14" id="KW-1185">Reference proteome</keyword>
<feature type="domain" description="CBS" evidence="11">
    <location>
        <begin position="284"/>
        <end position="340"/>
    </location>
</feature>
<evidence type="ECO:0000256" key="9">
    <source>
        <dbReference type="PROSITE-ProRule" id="PRU01193"/>
    </source>
</evidence>
<dbReference type="SMART" id="SM01091">
    <property type="entry name" value="CorC_HlyC"/>
    <property type="match status" value="1"/>
</dbReference>
<dbReference type="Gene3D" id="3.30.465.10">
    <property type="match status" value="1"/>
</dbReference>
<dbReference type="SUPFAM" id="SSF54631">
    <property type="entry name" value="CBS-domain pair"/>
    <property type="match status" value="1"/>
</dbReference>
<name>A0ABW0LB55_9BURK</name>
<dbReference type="InterPro" id="IPR044751">
    <property type="entry name" value="Ion_transp-like_CBS"/>
</dbReference>
<evidence type="ECO:0000313" key="13">
    <source>
        <dbReference type="EMBL" id="MFC5463004.1"/>
    </source>
</evidence>
<keyword evidence="4" id="KW-0677">Repeat</keyword>
<dbReference type="Pfam" id="PF01595">
    <property type="entry name" value="CNNM"/>
    <property type="match status" value="1"/>
</dbReference>
<organism evidence="13 14">
    <name type="scientific">Massilia niabensis</name>
    <dbReference type="NCBI Taxonomy" id="544910"/>
    <lineage>
        <taxon>Bacteria</taxon>
        <taxon>Pseudomonadati</taxon>
        <taxon>Pseudomonadota</taxon>
        <taxon>Betaproteobacteria</taxon>
        <taxon>Burkholderiales</taxon>
        <taxon>Oxalobacteraceae</taxon>
        <taxon>Telluria group</taxon>
        <taxon>Massilia</taxon>
    </lineage>
</organism>
<dbReference type="Gene3D" id="3.10.580.10">
    <property type="entry name" value="CBS-domain"/>
    <property type="match status" value="1"/>
</dbReference>
<accession>A0ABW0LB55</accession>
<dbReference type="InterPro" id="IPR000644">
    <property type="entry name" value="CBS_dom"/>
</dbReference>
<evidence type="ECO:0000256" key="3">
    <source>
        <dbReference type="ARBA" id="ARBA00022692"/>
    </source>
</evidence>
<feature type="transmembrane region" description="Helical" evidence="10">
    <location>
        <begin position="97"/>
        <end position="117"/>
    </location>
</feature>
<evidence type="ECO:0000313" key="14">
    <source>
        <dbReference type="Proteomes" id="UP001596050"/>
    </source>
</evidence>
<evidence type="ECO:0000256" key="6">
    <source>
        <dbReference type="ARBA" id="ARBA00023122"/>
    </source>
</evidence>
<dbReference type="PANTHER" id="PTHR43099">
    <property type="entry name" value="UPF0053 PROTEIN YRKA"/>
    <property type="match status" value="1"/>
</dbReference>
<keyword evidence="6 8" id="KW-0129">CBS domain</keyword>
<evidence type="ECO:0000259" key="12">
    <source>
        <dbReference type="PROSITE" id="PS51846"/>
    </source>
</evidence>
<sequence length="450" mass="49137">MLTSVLIILFLILLNGVFAMSELALVSAKRMRLEKSAGEGSRGARAALDLADEPSNFLSTVQVGITLISIFNGAFGEASLVAQLTPMFKEIPALAPYAYQAALGLVVVCITFASIVLGELVPKRIAMAYPEAMATLIAPPLRVLSRIMSPFVKILSLTTEAIVRLLGMGRHKEEAPTEEDITGMIKESTDAGVFEKTEYDIVSRALRLDDQHLKSLMTPRVDVTFVDLEDPRADNLERIAGSRYSRLPVCRGDRSHVVGFVHTRDLLAQAVRAGSLDAIDIEGAVQEMLYVPESVSAMALLELFKKNNAELALIVDEYGDIQGMVTLTDVMSALVGDVTVIGEEHDPDAVQREDGSWLLDGGVALDRFRDLMGTSLSFPGEEAGAYHTLAGFMLYQLGYIPRAADVVSWEEYRFEVVDMDGNRIDRLLVTHVPTPAEPVDSDEMQDDRAS</sequence>
<feature type="domain" description="CNNM transmembrane" evidence="12">
    <location>
        <begin position="1"/>
        <end position="198"/>
    </location>
</feature>
<dbReference type="EMBL" id="JBHSMU010000019">
    <property type="protein sequence ID" value="MFC5463004.1"/>
    <property type="molecule type" value="Genomic_DNA"/>
</dbReference>
<dbReference type="RefSeq" id="WP_379786487.1">
    <property type="nucleotide sequence ID" value="NZ_JBHSMU010000019.1"/>
</dbReference>
<dbReference type="CDD" id="cd04590">
    <property type="entry name" value="CBS_pair_CorC_HlyC_assoc"/>
    <property type="match status" value="1"/>
</dbReference>
<feature type="domain" description="CBS" evidence="11">
    <location>
        <begin position="217"/>
        <end position="276"/>
    </location>
</feature>
<keyword evidence="3 9" id="KW-0812">Transmembrane</keyword>
<comment type="caution">
    <text evidence="13">The sequence shown here is derived from an EMBL/GenBank/DDBJ whole genome shotgun (WGS) entry which is preliminary data.</text>
</comment>
<evidence type="ECO:0000256" key="10">
    <source>
        <dbReference type="SAM" id="Phobius"/>
    </source>
</evidence>
<dbReference type="Pfam" id="PF03471">
    <property type="entry name" value="CorC_HlyC"/>
    <property type="match status" value="1"/>
</dbReference>
<evidence type="ECO:0000256" key="4">
    <source>
        <dbReference type="ARBA" id="ARBA00022737"/>
    </source>
</evidence>
<evidence type="ECO:0000256" key="7">
    <source>
        <dbReference type="ARBA" id="ARBA00023136"/>
    </source>
</evidence>
<evidence type="ECO:0000256" key="5">
    <source>
        <dbReference type="ARBA" id="ARBA00022989"/>
    </source>
</evidence>
<dbReference type="Proteomes" id="UP001596050">
    <property type="component" value="Unassembled WGS sequence"/>
</dbReference>
<dbReference type="InterPro" id="IPR016169">
    <property type="entry name" value="FAD-bd_PCMH_sub2"/>
</dbReference>
<dbReference type="PROSITE" id="PS51846">
    <property type="entry name" value="CNNM"/>
    <property type="match status" value="1"/>
</dbReference>
<dbReference type="Pfam" id="PF00571">
    <property type="entry name" value="CBS"/>
    <property type="match status" value="2"/>
</dbReference>
<dbReference type="SMART" id="SM00116">
    <property type="entry name" value="CBS"/>
    <property type="match status" value="2"/>
</dbReference>
<evidence type="ECO:0000256" key="1">
    <source>
        <dbReference type="ARBA" id="ARBA00004651"/>
    </source>
</evidence>
<dbReference type="InterPro" id="IPR036318">
    <property type="entry name" value="FAD-bd_PCMH-like_sf"/>
</dbReference>
<keyword evidence="7 9" id="KW-0472">Membrane</keyword>
<proteinExistence type="predicted"/>
<dbReference type="InterPro" id="IPR046342">
    <property type="entry name" value="CBS_dom_sf"/>
</dbReference>
<dbReference type="InterPro" id="IPR002550">
    <property type="entry name" value="CNNM"/>
</dbReference>
<comment type="subcellular location">
    <subcellularLocation>
        <location evidence="1">Cell membrane</location>
        <topology evidence="1">Multi-pass membrane protein</topology>
    </subcellularLocation>
</comment>
<evidence type="ECO:0000256" key="8">
    <source>
        <dbReference type="PROSITE-ProRule" id="PRU00703"/>
    </source>
</evidence>
<reference evidence="14" key="1">
    <citation type="journal article" date="2019" name="Int. J. Syst. Evol. Microbiol.">
        <title>The Global Catalogue of Microorganisms (GCM) 10K type strain sequencing project: providing services to taxonomists for standard genome sequencing and annotation.</title>
        <authorList>
            <consortium name="The Broad Institute Genomics Platform"/>
            <consortium name="The Broad Institute Genome Sequencing Center for Infectious Disease"/>
            <person name="Wu L."/>
            <person name="Ma J."/>
        </authorList>
    </citation>
    <scope>NUCLEOTIDE SEQUENCE [LARGE SCALE GENOMIC DNA]</scope>
    <source>
        <strain evidence="14">KACC 12649</strain>
    </source>
</reference>
<gene>
    <name evidence="13" type="ORF">ACFPN5_24620</name>
</gene>
<dbReference type="InterPro" id="IPR051676">
    <property type="entry name" value="UPF0053_domain"/>
</dbReference>
<keyword evidence="2" id="KW-1003">Cell membrane</keyword>